<proteinExistence type="predicted"/>
<dbReference type="OrthoDB" id="9989799at2"/>
<sequence>MNDFRQLFGSYNLCARFAPGFLFVIAIYFLLGYDISLLENNSIIFMSLIIILSGIFGFTSASLIKFVEQFIWEKFENPVINYLSKKHFVLYNKLSNKHKDKLLNHILAITRNDTKLFWKNVSYGFFRNSILLSLLSCFFSYSSKYFCYNICIVVFAMIMTCICSRYYAHQAIESYLEKQNKI</sequence>
<dbReference type="HOGENOM" id="CLU_1480096_0_0_7"/>
<dbReference type="AlphaFoldDB" id="C3XEL8"/>
<keyword evidence="3" id="KW-1185">Reference proteome</keyword>
<gene>
    <name evidence="2" type="ORF">HRAG_00514</name>
</gene>
<keyword evidence="1" id="KW-1133">Transmembrane helix</keyword>
<evidence type="ECO:0000313" key="2">
    <source>
        <dbReference type="EMBL" id="EEO23457.1"/>
    </source>
</evidence>
<dbReference type="EMBL" id="ACDN02000001">
    <property type="protein sequence ID" value="EEO23457.1"/>
    <property type="molecule type" value="Genomic_DNA"/>
</dbReference>
<name>C3XEL8_9HELI</name>
<dbReference type="Proteomes" id="UP000005085">
    <property type="component" value="Unassembled WGS sequence"/>
</dbReference>
<protein>
    <submittedName>
        <fullName evidence="2">Uncharacterized protein</fullName>
    </submittedName>
</protein>
<evidence type="ECO:0000256" key="1">
    <source>
        <dbReference type="SAM" id="Phobius"/>
    </source>
</evidence>
<feature type="transmembrane region" description="Helical" evidence="1">
    <location>
        <begin position="43"/>
        <end position="64"/>
    </location>
</feature>
<reference evidence="2 3" key="1">
    <citation type="journal article" date="2014" name="Genome Announc.">
        <title>Draft genome sequences of six enterohepatic helicobacter species isolated from humans and one from rhesus macaques.</title>
        <authorList>
            <person name="Shen Z."/>
            <person name="Sheh A."/>
            <person name="Young S.K."/>
            <person name="Abouelliel A."/>
            <person name="Ward D.V."/>
            <person name="Earl A.M."/>
            <person name="Fox J.G."/>
        </authorList>
    </citation>
    <scope>NUCLEOTIDE SEQUENCE [LARGE SCALE GENOMIC DNA]</scope>
    <source>
        <strain evidence="2 3">ATCC 43879</strain>
    </source>
</reference>
<keyword evidence="1" id="KW-0812">Transmembrane</keyword>
<feature type="transmembrane region" description="Helical" evidence="1">
    <location>
        <begin position="12"/>
        <end position="31"/>
    </location>
</feature>
<dbReference type="RefSeq" id="WP_005217373.1">
    <property type="nucleotide sequence ID" value="NZ_KI392032.1"/>
</dbReference>
<comment type="caution">
    <text evidence="2">The sequence shown here is derived from an EMBL/GenBank/DDBJ whole genome shotgun (WGS) entry which is preliminary data.</text>
</comment>
<keyword evidence="1" id="KW-0472">Membrane</keyword>
<organism evidence="2 3">
    <name type="scientific">Helicobacter bilis ATCC 43879</name>
    <dbReference type="NCBI Taxonomy" id="613026"/>
    <lineage>
        <taxon>Bacteria</taxon>
        <taxon>Pseudomonadati</taxon>
        <taxon>Campylobacterota</taxon>
        <taxon>Epsilonproteobacteria</taxon>
        <taxon>Campylobacterales</taxon>
        <taxon>Helicobacteraceae</taxon>
        <taxon>Helicobacter</taxon>
    </lineage>
</organism>
<feature type="transmembrane region" description="Helical" evidence="1">
    <location>
        <begin position="147"/>
        <end position="168"/>
    </location>
</feature>
<evidence type="ECO:0000313" key="3">
    <source>
        <dbReference type="Proteomes" id="UP000005085"/>
    </source>
</evidence>
<accession>C3XEL8</accession>